<evidence type="ECO:0000256" key="7">
    <source>
        <dbReference type="ARBA" id="ARBA00022598"/>
    </source>
</evidence>
<comment type="subcellular location">
    <subcellularLocation>
        <location evidence="1 13">Cytoplasm</location>
    </subcellularLocation>
</comment>
<keyword evidence="15" id="KW-1185">Reference proteome</keyword>
<evidence type="ECO:0000256" key="13">
    <source>
        <dbReference type="HAMAP-Rule" id="MF_00158"/>
    </source>
</evidence>
<dbReference type="Proteomes" id="UP000199302">
    <property type="component" value="Unassembled WGS sequence"/>
</dbReference>
<proteinExistence type="inferred from homology"/>
<dbReference type="Gene3D" id="3.40.50.620">
    <property type="entry name" value="HUPs"/>
    <property type="match status" value="1"/>
</dbReference>
<keyword evidence="7 13" id="KW-0436">Ligase</keyword>
<feature type="binding site" evidence="13">
    <location>
        <begin position="147"/>
        <end position="150"/>
    </location>
    <ligand>
        <name>ATP</name>
        <dbReference type="ChEBI" id="CHEBI:30616"/>
    </ligand>
</feature>
<dbReference type="AlphaFoldDB" id="A0A1I6EF42"/>
<evidence type="ECO:0000256" key="4">
    <source>
        <dbReference type="ARBA" id="ARBA00012219"/>
    </source>
</evidence>
<evidence type="ECO:0000256" key="10">
    <source>
        <dbReference type="ARBA" id="ARBA00022840"/>
    </source>
</evidence>
<feature type="active site" description="Proton donor" evidence="13">
    <location>
        <position position="37"/>
    </location>
</feature>
<dbReference type="Pfam" id="PF02569">
    <property type="entry name" value="Pantoate_ligase"/>
    <property type="match status" value="1"/>
</dbReference>
<keyword evidence="9 13" id="KW-0547">Nucleotide-binding</keyword>
<protein>
    <recommendedName>
        <fullName evidence="5 13">Pantothenate synthetase</fullName>
        <shortName evidence="13">PS</shortName>
        <ecNumber evidence="4 13">6.3.2.1</ecNumber>
    </recommendedName>
    <alternativeName>
        <fullName evidence="13">Pantoate--beta-alanine ligase</fullName>
    </alternativeName>
    <alternativeName>
        <fullName evidence="13">Pantoate-activating enzyme</fullName>
    </alternativeName>
</protein>
<dbReference type="PANTHER" id="PTHR21299">
    <property type="entry name" value="CYTIDYLATE KINASE/PANTOATE-BETA-ALANINE LIGASE"/>
    <property type="match status" value="1"/>
</dbReference>
<evidence type="ECO:0000256" key="6">
    <source>
        <dbReference type="ARBA" id="ARBA00022490"/>
    </source>
</evidence>
<feature type="binding site" evidence="13">
    <location>
        <position position="61"/>
    </location>
    <ligand>
        <name>(R)-pantoate</name>
        <dbReference type="ChEBI" id="CHEBI:15980"/>
    </ligand>
</feature>
<dbReference type="RefSeq" id="WP_092081791.1">
    <property type="nucleotide sequence ID" value="NZ_FOYI01000011.1"/>
</dbReference>
<dbReference type="FunFam" id="3.40.50.620:FF:000114">
    <property type="entry name" value="Pantothenate synthetase"/>
    <property type="match status" value="1"/>
</dbReference>
<dbReference type="PANTHER" id="PTHR21299:SF1">
    <property type="entry name" value="PANTOATE--BETA-ALANINE LIGASE"/>
    <property type="match status" value="1"/>
</dbReference>
<feature type="binding site" evidence="13">
    <location>
        <position position="61"/>
    </location>
    <ligand>
        <name>beta-alanine</name>
        <dbReference type="ChEBI" id="CHEBI:57966"/>
    </ligand>
</feature>
<dbReference type="EC" id="6.3.2.1" evidence="4 13"/>
<comment type="miscellaneous">
    <text evidence="13">The reaction proceeds by a bi uni uni bi ping pong mechanism.</text>
</comment>
<name>A0A1I6EF42_9RHOB</name>
<dbReference type="OrthoDB" id="9773087at2"/>
<comment type="subunit">
    <text evidence="13">Homodimer.</text>
</comment>
<reference evidence="14 15" key="1">
    <citation type="submission" date="2016-10" db="EMBL/GenBank/DDBJ databases">
        <authorList>
            <person name="de Groot N.N."/>
        </authorList>
    </citation>
    <scope>NUCLEOTIDE SEQUENCE [LARGE SCALE GENOMIC DNA]</scope>
    <source>
        <strain evidence="15">KMM 9023,NRIC 0796,JCM 17311,KCTC 23692</strain>
    </source>
</reference>
<evidence type="ECO:0000256" key="9">
    <source>
        <dbReference type="ARBA" id="ARBA00022741"/>
    </source>
</evidence>
<gene>
    <name evidence="13" type="primary">panC</name>
    <name evidence="14" type="ORF">SAMN04515673_11118</name>
</gene>
<dbReference type="UniPathway" id="UPA00028">
    <property type="reaction ID" value="UER00005"/>
</dbReference>
<dbReference type="SUPFAM" id="SSF52374">
    <property type="entry name" value="Nucleotidylyl transferase"/>
    <property type="match status" value="1"/>
</dbReference>
<keyword evidence="6 13" id="KW-0963">Cytoplasm</keyword>
<evidence type="ECO:0000256" key="5">
    <source>
        <dbReference type="ARBA" id="ARBA00014155"/>
    </source>
</evidence>
<evidence type="ECO:0000256" key="3">
    <source>
        <dbReference type="ARBA" id="ARBA00009256"/>
    </source>
</evidence>
<dbReference type="CDD" id="cd00560">
    <property type="entry name" value="PanC"/>
    <property type="match status" value="1"/>
</dbReference>
<dbReference type="GO" id="GO:0015940">
    <property type="term" value="P:pantothenate biosynthetic process"/>
    <property type="evidence" value="ECO:0007669"/>
    <property type="project" value="UniProtKB-UniRule"/>
</dbReference>
<dbReference type="NCBIfam" id="TIGR00018">
    <property type="entry name" value="panC"/>
    <property type="match status" value="1"/>
</dbReference>
<dbReference type="GO" id="GO:0004592">
    <property type="term" value="F:pantoate-beta-alanine ligase activity"/>
    <property type="evidence" value="ECO:0007669"/>
    <property type="project" value="UniProtKB-UniRule"/>
</dbReference>
<dbReference type="InterPro" id="IPR014729">
    <property type="entry name" value="Rossmann-like_a/b/a_fold"/>
</dbReference>
<accession>A0A1I6EF42</accession>
<comment type="similarity">
    <text evidence="3 13">Belongs to the pantothenate synthetase family.</text>
</comment>
<dbReference type="STRING" id="871652.SAMN04515673_11118"/>
<feature type="binding site" evidence="13">
    <location>
        <begin position="184"/>
        <end position="187"/>
    </location>
    <ligand>
        <name>ATP</name>
        <dbReference type="ChEBI" id="CHEBI:30616"/>
    </ligand>
</feature>
<feature type="binding site" evidence="13">
    <location>
        <begin position="30"/>
        <end position="37"/>
    </location>
    <ligand>
        <name>ATP</name>
        <dbReference type="ChEBI" id="CHEBI:30616"/>
    </ligand>
</feature>
<dbReference type="GO" id="GO:0005829">
    <property type="term" value="C:cytosol"/>
    <property type="evidence" value="ECO:0007669"/>
    <property type="project" value="TreeGrafter"/>
</dbReference>
<dbReference type="EMBL" id="FOYI01000011">
    <property type="protein sequence ID" value="SFR16267.1"/>
    <property type="molecule type" value="Genomic_DNA"/>
</dbReference>
<dbReference type="InterPro" id="IPR042176">
    <property type="entry name" value="Pantoate_ligase_C"/>
</dbReference>
<comment type="function">
    <text evidence="12 13">Catalyzes the condensation of pantoate with beta-alanine in an ATP-dependent reaction via a pantoyl-adenylate intermediate.</text>
</comment>
<comment type="catalytic activity">
    <reaction evidence="11 13">
        <text>(R)-pantoate + beta-alanine + ATP = (R)-pantothenate + AMP + diphosphate + H(+)</text>
        <dbReference type="Rhea" id="RHEA:10912"/>
        <dbReference type="ChEBI" id="CHEBI:15378"/>
        <dbReference type="ChEBI" id="CHEBI:15980"/>
        <dbReference type="ChEBI" id="CHEBI:29032"/>
        <dbReference type="ChEBI" id="CHEBI:30616"/>
        <dbReference type="ChEBI" id="CHEBI:33019"/>
        <dbReference type="ChEBI" id="CHEBI:57966"/>
        <dbReference type="ChEBI" id="CHEBI:456215"/>
        <dbReference type="EC" id="6.3.2.1"/>
    </reaction>
</comment>
<evidence type="ECO:0000256" key="8">
    <source>
        <dbReference type="ARBA" id="ARBA00022655"/>
    </source>
</evidence>
<dbReference type="InterPro" id="IPR004821">
    <property type="entry name" value="Cyt_trans-like"/>
</dbReference>
<feature type="binding site" evidence="13">
    <location>
        <position position="176"/>
    </location>
    <ligand>
        <name>ATP</name>
        <dbReference type="ChEBI" id="CHEBI:30616"/>
    </ligand>
</feature>
<evidence type="ECO:0000256" key="2">
    <source>
        <dbReference type="ARBA" id="ARBA00004990"/>
    </source>
</evidence>
<dbReference type="HAMAP" id="MF_00158">
    <property type="entry name" value="PanC"/>
    <property type="match status" value="1"/>
</dbReference>
<keyword evidence="10 13" id="KW-0067">ATP-binding</keyword>
<evidence type="ECO:0000256" key="12">
    <source>
        <dbReference type="ARBA" id="ARBA00055042"/>
    </source>
</evidence>
<sequence>MQICRTIGEIRGEVAAYRAGGDRIALVPTMGFLHDGHMALVERARAEGGRVVVWIFVNPTQFENPDDLDAYPRDLERDLAMLRDAGVDAVFTPEAREIYPEGAETIVETTRMANMLHGEVRPGHYRGVTTVVAKFFNIIAPDCAVFGEKDYQQLQIIRRMVRDLHMPVEIIGVPTVREADGLALSSRNVRLSPADRTAAAVLSTALDRAEALAASGTTVAALRQDIEVVIASEPRATLTGLDIVRAETLADISGPLDGPTAIMLSVQFGEVLLIDQRVVGPGKE</sequence>
<keyword evidence="8 13" id="KW-0566">Pantothenate biosynthesis</keyword>
<evidence type="ECO:0000256" key="11">
    <source>
        <dbReference type="ARBA" id="ARBA00048258"/>
    </source>
</evidence>
<dbReference type="InterPro" id="IPR003721">
    <property type="entry name" value="Pantoate_ligase"/>
</dbReference>
<dbReference type="GO" id="GO:0005524">
    <property type="term" value="F:ATP binding"/>
    <property type="evidence" value="ECO:0007669"/>
    <property type="project" value="UniProtKB-KW"/>
</dbReference>
<evidence type="ECO:0000256" key="1">
    <source>
        <dbReference type="ARBA" id="ARBA00004496"/>
    </source>
</evidence>
<comment type="pathway">
    <text evidence="2 13">Cofactor biosynthesis; (R)-pantothenate biosynthesis; (R)-pantothenate from (R)-pantoate and beta-alanine: step 1/1.</text>
</comment>
<evidence type="ECO:0000313" key="14">
    <source>
        <dbReference type="EMBL" id="SFR16267.1"/>
    </source>
</evidence>
<organism evidence="14 15">
    <name type="scientific">Poseidonocella sedimentorum</name>
    <dbReference type="NCBI Taxonomy" id="871652"/>
    <lineage>
        <taxon>Bacteria</taxon>
        <taxon>Pseudomonadati</taxon>
        <taxon>Pseudomonadota</taxon>
        <taxon>Alphaproteobacteria</taxon>
        <taxon>Rhodobacterales</taxon>
        <taxon>Roseobacteraceae</taxon>
        <taxon>Poseidonocella</taxon>
    </lineage>
</organism>
<dbReference type="NCBIfam" id="TIGR00125">
    <property type="entry name" value="cyt_tran_rel"/>
    <property type="match status" value="1"/>
</dbReference>
<dbReference type="Gene3D" id="3.30.1300.10">
    <property type="entry name" value="Pantoate-beta-alanine ligase, C-terminal domain"/>
    <property type="match status" value="1"/>
</dbReference>
<evidence type="ECO:0000313" key="15">
    <source>
        <dbReference type="Proteomes" id="UP000199302"/>
    </source>
</evidence>
<feature type="binding site" evidence="13">
    <location>
        <position position="153"/>
    </location>
    <ligand>
        <name>(R)-pantoate</name>
        <dbReference type="ChEBI" id="CHEBI:15980"/>
    </ligand>
</feature>